<evidence type="ECO:0000313" key="2">
    <source>
        <dbReference type="Proteomes" id="UP000824120"/>
    </source>
</evidence>
<proteinExistence type="predicted"/>
<dbReference type="EMBL" id="JACXVP010000007">
    <property type="protein sequence ID" value="KAG5597203.1"/>
    <property type="molecule type" value="Genomic_DNA"/>
</dbReference>
<organism evidence="1 2">
    <name type="scientific">Solanum commersonii</name>
    <name type="common">Commerson's wild potato</name>
    <name type="synonym">Commerson's nightshade</name>
    <dbReference type="NCBI Taxonomy" id="4109"/>
    <lineage>
        <taxon>Eukaryota</taxon>
        <taxon>Viridiplantae</taxon>
        <taxon>Streptophyta</taxon>
        <taxon>Embryophyta</taxon>
        <taxon>Tracheophyta</taxon>
        <taxon>Spermatophyta</taxon>
        <taxon>Magnoliopsida</taxon>
        <taxon>eudicotyledons</taxon>
        <taxon>Gunneridae</taxon>
        <taxon>Pentapetalae</taxon>
        <taxon>asterids</taxon>
        <taxon>lamiids</taxon>
        <taxon>Solanales</taxon>
        <taxon>Solanaceae</taxon>
        <taxon>Solanoideae</taxon>
        <taxon>Solaneae</taxon>
        <taxon>Solanum</taxon>
    </lineage>
</organism>
<gene>
    <name evidence="1" type="ORF">H5410_038435</name>
</gene>
<evidence type="ECO:0000313" key="1">
    <source>
        <dbReference type="EMBL" id="KAG5597203.1"/>
    </source>
</evidence>
<dbReference type="AlphaFoldDB" id="A0A9J5Y8Y2"/>
<name>A0A9J5Y8Y2_SOLCO</name>
<comment type="caution">
    <text evidence="1">The sequence shown here is derived from an EMBL/GenBank/DDBJ whole genome shotgun (WGS) entry which is preliminary data.</text>
</comment>
<protein>
    <submittedName>
        <fullName evidence="1">Uncharacterized protein</fullName>
    </submittedName>
</protein>
<accession>A0A9J5Y8Y2</accession>
<dbReference type="Proteomes" id="UP000824120">
    <property type="component" value="Chromosome 7"/>
</dbReference>
<dbReference type="OrthoDB" id="125347at2759"/>
<reference evidence="1 2" key="1">
    <citation type="submission" date="2020-09" db="EMBL/GenBank/DDBJ databases">
        <title>De no assembly of potato wild relative species, Solanum commersonii.</title>
        <authorList>
            <person name="Cho K."/>
        </authorList>
    </citation>
    <scope>NUCLEOTIDE SEQUENCE [LARGE SCALE GENOMIC DNA]</scope>
    <source>
        <strain evidence="1">LZ3.2</strain>
        <tissue evidence="1">Leaf</tissue>
    </source>
</reference>
<sequence length="87" mass="10145">MTSFGSDSGKYAIQKVSEHKLLSSSSKRIVGRPQHERWKRFADVKCKRSKVTCSACRRKGHNKKTYSNYLAGKKRHIYFYFVLVVLM</sequence>
<keyword evidence="2" id="KW-1185">Reference proteome</keyword>